<dbReference type="SMART" id="SM00278">
    <property type="entry name" value="HhH1"/>
    <property type="match status" value="2"/>
</dbReference>
<dbReference type="Pfam" id="PF22920">
    <property type="entry name" value="UvrC_RNaseH"/>
    <property type="match status" value="1"/>
</dbReference>
<dbReference type="Gene3D" id="3.30.420.340">
    <property type="entry name" value="UvrC, RNAse H endonuclease domain"/>
    <property type="match status" value="1"/>
</dbReference>
<dbReference type="InterPro" id="IPR038476">
    <property type="entry name" value="UvrC_RNase_H_dom_sf"/>
</dbReference>
<dbReference type="GO" id="GO:0006289">
    <property type="term" value="P:nucleotide-excision repair"/>
    <property type="evidence" value="ECO:0007669"/>
    <property type="project" value="UniProtKB-UniRule"/>
</dbReference>
<reference evidence="12 13" key="1">
    <citation type="submission" date="2017-02" db="EMBL/GenBank/DDBJ databases">
        <authorList>
            <person name="Peterson S.W."/>
        </authorList>
    </citation>
    <scope>NUCLEOTIDE SEQUENCE [LARGE SCALE GENOMIC DNA]</scope>
    <source>
        <strain evidence="12 13">DSM 16080</strain>
    </source>
</reference>
<protein>
    <recommendedName>
        <fullName evidence="8">UvrABC system protein C</fullName>
        <shortName evidence="8">Protein UvrC</shortName>
    </recommendedName>
    <alternativeName>
        <fullName evidence="8">Excinuclease ABC subunit C</fullName>
    </alternativeName>
</protein>
<dbReference type="InterPro" id="IPR035901">
    <property type="entry name" value="GIY-YIG_endonuc_sf"/>
</dbReference>
<evidence type="ECO:0000259" key="10">
    <source>
        <dbReference type="PROSITE" id="PS50164"/>
    </source>
</evidence>
<dbReference type="Proteomes" id="UP000190027">
    <property type="component" value="Unassembled WGS sequence"/>
</dbReference>
<evidence type="ECO:0000256" key="7">
    <source>
        <dbReference type="ARBA" id="ARBA00023236"/>
    </source>
</evidence>
<keyword evidence="5 8" id="KW-0267">Excision nuclease</keyword>
<dbReference type="PROSITE" id="PS50164">
    <property type="entry name" value="GIY_YIG"/>
    <property type="match status" value="1"/>
</dbReference>
<dbReference type="Pfam" id="PF14520">
    <property type="entry name" value="HHH_5"/>
    <property type="match status" value="1"/>
</dbReference>
<evidence type="ECO:0000256" key="8">
    <source>
        <dbReference type="HAMAP-Rule" id="MF_00203"/>
    </source>
</evidence>
<dbReference type="InterPro" id="IPR010994">
    <property type="entry name" value="RuvA_2-like"/>
</dbReference>
<keyword evidence="3 8" id="KW-0228">DNA excision</keyword>
<dbReference type="AlphaFoldDB" id="A0A1T4WKE8"/>
<dbReference type="Pfam" id="PF08459">
    <property type="entry name" value="UvrC_RNaseH_dom"/>
    <property type="match status" value="1"/>
</dbReference>
<dbReference type="FunFam" id="3.40.1440.10:FF:000001">
    <property type="entry name" value="UvrABC system protein C"/>
    <property type="match status" value="1"/>
</dbReference>
<evidence type="ECO:0000313" key="13">
    <source>
        <dbReference type="Proteomes" id="UP000190027"/>
    </source>
</evidence>
<dbReference type="Pfam" id="PF02151">
    <property type="entry name" value="UVR"/>
    <property type="match status" value="1"/>
</dbReference>
<sequence length="611" mass="68829">MPKIEFVSPYRFVPAEHPDAPGVYLMKDQSGHILYVGKAVSLRKRLASYFRSGVHLTPKTKALVSRVYRVDTLLAGTEKQALLLEASLIKKHRPRYNIVLRDDKQYVLFRLEKRSAFPRLLMTRRTVRDGSVYFGPFTSAHAARQTWKLLGKAFPLRKCSDNVFNNRVRPCLYYDIGQCWAPCVKNVDKSAYADVVRRVELFLRGRTGELLTALEQEMRDCAESLQFEQAAELRDRIRAVHRTVERQTVVLQREADMDVLALAETGAGLGLGQIFVRQGRLLDEKRFFWPGLSLEEGDEALRSFISQFYDVHRFIPRRIVLPWAMETDILSELLAERREGRVSISPARGPEETGLVDLARKVAAREDLDRESIDVGELLRRALRLSFGIERIEGVDASHFAGKGVRVGQVCFVDGQPVKAEYRVYAFPELEGSGDDYAALAGWMERRLDAGPPWPDLILLDGGKGQLAAVQRVLREHWSDQENAPPALAAIAKGPSRRAGELEDRIFLPDRKNPLNLKAGGPALLFLQRVRDESHRYVLGRQRIARKGVTLQSQVQSLPGVGPKTARLLWEHFGTLESMAGADAEQLRAIPGIGAKKADQLAAALRTLRKQ</sequence>
<dbReference type="Gene3D" id="4.10.860.10">
    <property type="entry name" value="UVR domain"/>
    <property type="match status" value="1"/>
</dbReference>
<dbReference type="STRING" id="1121449.SAMN02745704_01043"/>
<evidence type="ECO:0000313" key="12">
    <source>
        <dbReference type="EMBL" id="SKA77802.1"/>
    </source>
</evidence>
<dbReference type="InterPro" id="IPR001162">
    <property type="entry name" value="UvrC_RNase_H_dom"/>
</dbReference>
<dbReference type="SUPFAM" id="SSF82771">
    <property type="entry name" value="GIY-YIG endonuclease"/>
    <property type="match status" value="1"/>
</dbReference>
<dbReference type="PROSITE" id="PS50165">
    <property type="entry name" value="UVRC"/>
    <property type="match status" value="1"/>
</dbReference>
<keyword evidence="7 8" id="KW-0742">SOS response</keyword>
<dbReference type="Gene3D" id="1.10.150.20">
    <property type="entry name" value="5' to 3' exonuclease, C-terminal subdomain"/>
    <property type="match status" value="1"/>
</dbReference>
<dbReference type="CDD" id="cd10434">
    <property type="entry name" value="GIY-YIG_UvrC_Cho"/>
    <property type="match status" value="1"/>
</dbReference>
<gene>
    <name evidence="8" type="primary">uvrC</name>
    <name evidence="12" type="ORF">SAMN02745704_01043</name>
</gene>
<dbReference type="InterPro" id="IPR004791">
    <property type="entry name" value="UvrC"/>
</dbReference>
<organism evidence="12 13">
    <name type="scientific">Paucidesulfovibrio gracilis DSM 16080</name>
    <dbReference type="NCBI Taxonomy" id="1121449"/>
    <lineage>
        <taxon>Bacteria</taxon>
        <taxon>Pseudomonadati</taxon>
        <taxon>Thermodesulfobacteriota</taxon>
        <taxon>Desulfovibrionia</taxon>
        <taxon>Desulfovibrionales</taxon>
        <taxon>Desulfovibrionaceae</taxon>
        <taxon>Paucidesulfovibrio</taxon>
    </lineage>
</organism>
<evidence type="ECO:0000256" key="4">
    <source>
        <dbReference type="ARBA" id="ARBA00022801"/>
    </source>
</evidence>
<dbReference type="GO" id="GO:0009381">
    <property type="term" value="F:excinuclease ABC activity"/>
    <property type="evidence" value="ECO:0007669"/>
    <property type="project" value="UniProtKB-UniRule"/>
</dbReference>
<evidence type="ECO:0000256" key="6">
    <source>
        <dbReference type="ARBA" id="ARBA00023204"/>
    </source>
</evidence>
<dbReference type="Pfam" id="PF01541">
    <property type="entry name" value="GIY-YIG"/>
    <property type="match status" value="1"/>
</dbReference>
<keyword evidence="13" id="KW-1185">Reference proteome</keyword>
<evidence type="ECO:0000256" key="1">
    <source>
        <dbReference type="ARBA" id="ARBA00022490"/>
    </source>
</evidence>
<dbReference type="RefSeq" id="WP_078716620.1">
    <property type="nucleotide sequence ID" value="NZ_FUYC01000003.1"/>
</dbReference>
<feature type="domain" description="GIY-YIG" evidence="10">
    <location>
        <begin position="19"/>
        <end position="98"/>
    </location>
</feature>
<accession>A0A1T4WKE8</accession>
<evidence type="ECO:0000256" key="2">
    <source>
        <dbReference type="ARBA" id="ARBA00022763"/>
    </source>
</evidence>
<dbReference type="SUPFAM" id="SSF47781">
    <property type="entry name" value="RuvA domain 2-like"/>
    <property type="match status" value="1"/>
</dbReference>
<dbReference type="InterPro" id="IPR050066">
    <property type="entry name" value="UvrABC_protein_C"/>
</dbReference>
<dbReference type="PANTHER" id="PTHR30562:SF10">
    <property type="entry name" value="EXCINUCLEASE CHO"/>
    <property type="match status" value="1"/>
</dbReference>
<feature type="domain" description="UvrC family homology region profile" evidence="11">
    <location>
        <begin position="259"/>
        <end position="474"/>
    </location>
</feature>
<evidence type="ECO:0000259" key="9">
    <source>
        <dbReference type="PROSITE" id="PS50151"/>
    </source>
</evidence>
<proteinExistence type="inferred from homology"/>
<dbReference type="Gene3D" id="3.40.1440.10">
    <property type="entry name" value="GIY-YIG endonuclease"/>
    <property type="match status" value="1"/>
</dbReference>
<dbReference type="GO" id="GO:0005737">
    <property type="term" value="C:cytoplasm"/>
    <property type="evidence" value="ECO:0007669"/>
    <property type="project" value="UniProtKB-SubCell"/>
</dbReference>
<dbReference type="PROSITE" id="PS50151">
    <property type="entry name" value="UVR"/>
    <property type="match status" value="1"/>
</dbReference>
<dbReference type="SMART" id="SM00465">
    <property type="entry name" value="GIYc"/>
    <property type="match status" value="1"/>
</dbReference>
<dbReference type="PANTHER" id="PTHR30562">
    <property type="entry name" value="UVRC/OXIDOREDUCTASE"/>
    <property type="match status" value="1"/>
</dbReference>
<evidence type="ECO:0000259" key="11">
    <source>
        <dbReference type="PROSITE" id="PS50165"/>
    </source>
</evidence>
<dbReference type="InterPro" id="IPR001943">
    <property type="entry name" value="UVR_dom"/>
</dbReference>
<comment type="subunit">
    <text evidence="8">Interacts with UvrB in an incision complex.</text>
</comment>
<dbReference type="SUPFAM" id="SSF46600">
    <property type="entry name" value="C-terminal UvrC-binding domain of UvrB"/>
    <property type="match status" value="1"/>
</dbReference>
<dbReference type="GO" id="GO:0009432">
    <property type="term" value="P:SOS response"/>
    <property type="evidence" value="ECO:0007669"/>
    <property type="project" value="UniProtKB-UniRule"/>
</dbReference>
<evidence type="ECO:0000256" key="3">
    <source>
        <dbReference type="ARBA" id="ARBA00022769"/>
    </source>
</evidence>
<name>A0A1T4WKE8_9BACT</name>
<dbReference type="InterPro" id="IPR047296">
    <property type="entry name" value="GIY-YIG_UvrC_Cho"/>
</dbReference>
<dbReference type="GO" id="GO:0003677">
    <property type="term" value="F:DNA binding"/>
    <property type="evidence" value="ECO:0007669"/>
    <property type="project" value="UniProtKB-UniRule"/>
</dbReference>
<comment type="subcellular location">
    <subcellularLocation>
        <location evidence="8">Cytoplasm</location>
    </subcellularLocation>
</comment>
<dbReference type="OrthoDB" id="9804933at2"/>
<dbReference type="InterPro" id="IPR003583">
    <property type="entry name" value="Hlx-hairpin-Hlx_DNA-bd_motif"/>
</dbReference>
<dbReference type="NCBIfam" id="TIGR00194">
    <property type="entry name" value="uvrC"/>
    <property type="match status" value="1"/>
</dbReference>
<comment type="similarity">
    <text evidence="8">Belongs to the UvrC family.</text>
</comment>
<dbReference type="HAMAP" id="MF_00203">
    <property type="entry name" value="UvrC"/>
    <property type="match status" value="1"/>
</dbReference>
<keyword evidence="1 8" id="KW-0963">Cytoplasm</keyword>
<dbReference type="EMBL" id="FUYC01000003">
    <property type="protein sequence ID" value="SKA77802.1"/>
    <property type="molecule type" value="Genomic_DNA"/>
</dbReference>
<dbReference type="InterPro" id="IPR000305">
    <property type="entry name" value="GIY-YIG_endonuc"/>
</dbReference>
<dbReference type="GO" id="GO:0009380">
    <property type="term" value="C:excinuclease repair complex"/>
    <property type="evidence" value="ECO:0007669"/>
    <property type="project" value="InterPro"/>
</dbReference>
<keyword evidence="6 8" id="KW-0234">DNA repair</keyword>
<comment type="function">
    <text evidence="8">The UvrABC repair system catalyzes the recognition and processing of DNA lesions. UvrC both incises the 5' and 3' sides of the lesion. The N-terminal half is responsible for the 3' incision and the C-terminal half is responsible for the 5' incision.</text>
</comment>
<keyword evidence="4" id="KW-0378">Hydrolase</keyword>
<evidence type="ECO:0000256" key="5">
    <source>
        <dbReference type="ARBA" id="ARBA00022881"/>
    </source>
</evidence>
<feature type="domain" description="UVR" evidence="9">
    <location>
        <begin position="208"/>
        <end position="243"/>
    </location>
</feature>
<dbReference type="InterPro" id="IPR036876">
    <property type="entry name" value="UVR_dom_sf"/>
</dbReference>
<keyword evidence="2 8" id="KW-0227">DNA damage</keyword>